<dbReference type="SUPFAM" id="SSF56300">
    <property type="entry name" value="Metallo-dependent phosphatases"/>
    <property type="match status" value="1"/>
</dbReference>
<dbReference type="Proteomes" id="UP000307378">
    <property type="component" value="Unassembled WGS sequence"/>
</dbReference>
<organism evidence="2 3">
    <name type="scientific">Rhizobium rosettiformans W3</name>
    <dbReference type="NCBI Taxonomy" id="538378"/>
    <lineage>
        <taxon>Bacteria</taxon>
        <taxon>Pseudomonadati</taxon>
        <taxon>Pseudomonadota</taxon>
        <taxon>Alphaproteobacteria</taxon>
        <taxon>Hyphomicrobiales</taxon>
        <taxon>Rhizobiaceae</taxon>
        <taxon>Rhizobium/Agrobacterium group</taxon>
        <taxon>Rhizobium</taxon>
    </lineage>
</organism>
<dbReference type="Pfam" id="PF00149">
    <property type="entry name" value="Metallophos"/>
    <property type="match status" value="1"/>
</dbReference>
<reference evidence="2 3" key="1">
    <citation type="submission" date="2019-04" db="EMBL/GenBank/DDBJ databases">
        <title>genome sequence of strain W3.</title>
        <authorList>
            <person name="Gao J."/>
            <person name="Sun J."/>
        </authorList>
    </citation>
    <scope>NUCLEOTIDE SEQUENCE [LARGE SCALE GENOMIC DNA]</scope>
    <source>
        <strain evidence="2 3">W3</strain>
    </source>
</reference>
<feature type="domain" description="Calcineurin-like phosphoesterase" evidence="1">
    <location>
        <begin position="3"/>
        <end position="90"/>
    </location>
</feature>
<dbReference type="AlphaFoldDB" id="A0A4S8Q0U0"/>
<dbReference type="InterPro" id="IPR052963">
    <property type="entry name" value="Pantetheine_PDE"/>
</dbReference>
<name>A0A4S8Q0U0_9HYPH</name>
<evidence type="ECO:0000313" key="3">
    <source>
        <dbReference type="Proteomes" id="UP000307378"/>
    </source>
</evidence>
<sequence>MRLFLGSDFHVDYRQNLDWLRALSRADFTDDVLIVAGDLSDEVDLVKTCFDELVPRYSKLLFLPGNHDLWTSRSGKGPSFEKFETLNALCRDYGIETGPVAFGKTLIVPLLAWYDYSFGEPNSTIRRGWMDFYKCNWEGLTPAEVAERFDAMNVLPDTSDYGAVFSVSHFVPRIDLMPARYPEKHKALFPVLGTDRLERRIRTLGASRHFYGHSHLNRNKEIDGVTYINNAFGYPSETEISAKTILHVADL</sequence>
<dbReference type="Gene3D" id="3.60.21.10">
    <property type="match status" value="1"/>
</dbReference>
<proteinExistence type="predicted"/>
<comment type="caution">
    <text evidence="2">The sequence shown here is derived from an EMBL/GenBank/DDBJ whole genome shotgun (WGS) entry which is preliminary data.</text>
</comment>
<dbReference type="InterPro" id="IPR029052">
    <property type="entry name" value="Metallo-depent_PP-like"/>
</dbReference>
<protein>
    <recommendedName>
        <fullName evidence="1">Calcineurin-like phosphoesterase domain-containing protein</fullName>
    </recommendedName>
</protein>
<gene>
    <name evidence="2" type="ORF">FAA86_12105</name>
</gene>
<dbReference type="RefSeq" id="WP_136540868.1">
    <property type="nucleotide sequence ID" value="NZ_STGU01000005.1"/>
</dbReference>
<dbReference type="PANTHER" id="PTHR36492:SF2">
    <property type="entry name" value="[ACYL-CARRIER-PROTEIN] PHOSPHODIESTERASE PPTH"/>
    <property type="match status" value="1"/>
</dbReference>
<dbReference type="PANTHER" id="PTHR36492">
    <property type="match status" value="1"/>
</dbReference>
<dbReference type="EMBL" id="STGU01000005">
    <property type="protein sequence ID" value="THV36065.1"/>
    <property type="molecule type" value="Genomic_DNA"/>
</dbReference>
<accession>A0A4S8Q0U0</accession>
<dbReference type="InterPro" id="IPR004843">
    <property type="entry name" value="Calcineurin-like_PHP"/>
</dbReference>
<dbReference type="CDD" id="cd00838">
    <property type="entry name" value="MPP_superfamily"/>
    <property type="match status" value="1"/>
</dbReference>
<dbReference type="GO" id="GO:0016787">
    <property type="term" value="F:hydrolase activity"/>
    <property type="evidence" value="ECO:0007669"/>
    <property type="project" value="InterPro"/>
</dbReference>
<evidence type="ECO:0000259" key="1">
    <source>
        <dbReference type="Pfam" id="PF00149"/>
    </source>
</evidence>
<evidence type="ECO:0000313" key="2">
    <source>
        <dbReference type="EMBL" id="THV36065.1"/>
    </source>
</evidence>